<comment type="caution">
    <text evidence="1">The sequence shown here is derived from an EMBL/GenBank/DDBJ whole genome shotgun (WGS) entry which is preliminary data.</text>
</comment>
<protein>
    <submittedName>
        <fullName evidence="1">Uncharacterized protein</fullName>
    </submittedName>
</protein>
<keyword evidence="2" id="KW-1185">Reference proteome</keyword>
<evidence type="ECO:0000313" key="1">
    <source>
        <dbReference type="EMBL" id="KAK7098297.1"/>
    </source>
</evidence>
<dbReference type="AlphaFoldDB" id="A0AAN9G808"/>
<gene>
    <name evidence="1" type="ORF">V1264_002629</name>
</gene>
<evidence type="ECO:0000313" key="2">
    <source>
        <dbReference type="Proteomes" id="UP001374579"/>
    </source>
</evidence>
<sequence>MLGEGPRRWAFSMSDSSQFLPDDCAPASQETGREELSSCSTCKRTLSAPYISFRVPLDTRDLLTSPAVAATPSGDLDNDLHELLKVVNALLNDCGGTVCVHCSRPCPVALLDSVIDNRLRDLIANATPYDDNFERLVVNDHHLFYRVKPTSDPAVSTLSFPSFLSDNQGLVPPTQQQIQTIVLGSLKPSPQPEANEGVRRFYEERQEFVLEQPVRIQPSCKVHLHRVDSLAVETKRVQNYGEKAVLYWWEDLGLPRFVAALCKQQSGGSVYLGLAEEKTQPKKVWKEVEGCDLATLFPGSPKKIWVDADDDVHSSKVHHLAREEDVPSTEGYSTGRYVCQGVDLSQQERRALGAAVLQKVRSDMLWYPQYPTKDPLRVIFHPVKGGPSDLCVVELVVSKFDGAAFHDKTGPEAYGIKPVRHGHEIRRLSLEEFMEQVGKLAVRVRPPYGDSNA</sequence>
<organism evidence="1 2">
    <name type="scientific">Littorina saxatilis</name>
    <dbReference type="NCBI Taxonomy" id="31220"/>
    <lineage>
        <taxon>Eukaryota</taxon>
        <taxon>Metazoa</taxon>
        <taxon>Spiralia</taxon>
        <taxon>Lophotrochozoa</taxon>
        <taxon>Mollusca</taxon>
        <taxon>Gastropoda</taxon>
        <taxon>Caenogastropoda</taxon>
        <taxon>Littorinimorpha</taxon>
        <taxon>Littorinoidea</taxon>
        <taxon>Littorinidae</taxon>
        <taxon>Littorina</taxon>
    </lineage>
</organism>
<dbReference type="Proteomes" id="UP001374579">
    <property type="component" value="Unassembled WGS sequence"/>
</dbReference>
<reference evidence="1 2" key="1">
    <citation type="submission" date="2024-02" db="EMBL/GenBank/DDBJ databases">
        <title>Chromosome-scale genome assembly of the rough periwinkle Littorina saxatilis.</title>
        <authorList>
            <person name="De Jode A."/>
            <person name="Faria R."/>
            <person name="Formenti G."/>
            <person name="Sims Y."/>
            <person name="Smith T.P."/>
            <person name="Tracey A."/>
            <person name="Wood J.M.D."/>
            <person name="Zagrodzka Z.B."/>
            <person name="Johannesson K."/>
            <person name="Butlin R.K."/>
            <person name="Leder E.H."/>
        </authorList>
    </citation>
    <scope>NUCLEOTIDE SEQUENCE [LARGE SCALE GENOMIC DNA]</scope>
    <source>
        <strain evidence="1">Snail1</strain>
        <tissue evidence="1">Muscle</tissue>
    </source>
</reference>
<accession>A0AAN9G808</accession>
<dbReference type="EMBL" id="JBAMIC010000012">
    <property type="protein sequence ID" value="KAK7098297.1"/>
    <property type="molecule type" value="Genomic_DNA"/>
</dbReference>
<proteinExistence type="predicted"/>
<name>A0AAN9G808_9CAEN</name>